<reference evidence="3" key="1">
    <citation type="submission" date="2024-06" db="EMBL/GenBank/DDBJ databases">
        <title>The genome sequences of Kitasatospora sp. strain HUAS MG31.</title>
        <authorList>
            <person name="Mo P."/>
        </authorList>
    </citation>
    <scope>NUCLEOTIDE SEQUENCE</scope>
    <source>
        <strain evidence="3">HUAS MG31</strain>
    </source>
</reference>
<proteinExistence type="predicted"/>
<feature type="transmembrane region" description="Helical" evidence="2">
    <location>
        <begin position="52"/>
        <end position="74"/>
    </location>
</feature>
<keyword evidence="2" id="KW-0472">Membrane</keyword>
<dbReference type="EMBL" id="CP159872">
    <property type="protein sequence ID" value="XCM83699.1"/>
    <property type="molecule type" value="Genomic_DNA"/>
</dbReference>
<keyword evidence="2" id="KW-0812">Transmembrane</keyword>
<accession>A0AAU8K873</accession>
<sequence>MVYRYWCGECGFKTAWLGESQGEQQQVEHYAKQHPGIPPGGQVETRRRGPDGGGGCTALAVGIVLLLLILAAVVRR</sequence>
<name>A0AAU8K873_9ACTN</name>
<feature type="region of interest" description="Disordered" evidence="1">
    <location>
        <begin position="33"/>
        <end position="52"/>
    </location>
</feature>
<evidence type="ECO:0000313" key="3">
    <source>
        <dbReference type="EMBL" id="XCM83699.1"/>
    </source>
</evidence>
<protein>
    <submittedName>
        <fullName evidence="3">Uncharacterized protein</fullName>
    </submittedName>
</protein>
<dbReference type="AlphaFoldDB" id="A0AAU8K873"/>
<keyword evidence="2" id="KW-1133">Transmembrane helix</keyword>
<gene>
    <name evidence="3" type="ORF">ABWK59_34625</name>
</gene>
<dbReference type="KEGG" id="kcm:ABWK59_34625"/>
<organism evidence="3">
    <name type="scientific">Kitasatospora camelliae</name>
    <dbReference type="NCBI Taxonomy" id="3156397"/>
    <lineage>
        <taxon>Bacteria</taxon>
        <taxon>Bacillati</taxon>
        <taxon>Actinomycetota</taxon>
        <taxon>Actinomycetes</taxon>
        <taxon>Kitasatosporales</taxon>
        <taxon>Streptomycetaceae</taxon>
        <taxon>Kitasatospora</taxon>
    </lineage>
</organism>
<evidence type="ECO:0000256" key="1">
    <source>
        <dbReference type="SAM" id="MobiDB-lite"/>
    </source>
</evidence>
<dbReference type="RefSeq" id="WP_354644636.1">
    <property type="nucleotide sequence ID" value="NZ_CP159872.1"/>
</dbReference>
<evidence type="ECO:0000256" key="2">
    <source>
        <dbReference type="SAM" id="Phobius"/>
    </source>
</evidence>